<feature type="region of interest" description="Disordered" evidence="6">
    <location>
        <begin position="135"/>
        <end position="186"/>
    </location>
</feature>
<dbReference type="Pfam" id="PF02814">
    <property type="entry name" value="UreE_N"/>
    <property type="match status" value="1"/>
</dbReference>
<dbReference type="EMBL" id="JABEQF010000016">
    <property type="protein sequence ID" value="MBB2191472.1"/>
    <property type="molecule type" value="Genomic_DNA"/>
</dbReference>
<evidence type="ECO:0000256" key="6">
    <source>
        <dbReference type="SAM" id="MobiDB-lite"/>
    </source>
</evidence>
<name>A0A7W4PEL4_9PROT</name>
<keyword evidence="9" id="KW-1185">Reference proteome</keyword>
<dbReference type="SUPFAM" id="SSF69737">
    <property type="entry name" value="Urease metallochaperone UreE, C-terminal domain"/>
    <property type="match status" value="1"/>
</dbReference>
<dbReference type="AlphaFoldDB" id="A0A7W4PEL4"/>
<evidence type="ECO:0000256" key="2">
    <source>
        <dbReference type="ARBA" id="ARBA00022490"/>
    </source>
</evidence>
<comment type="similarity">
    <text evidence="5">Belongs to the UreE family.</text>
</comment>
<keyword evidence="3 5" id="KW-0533">Nickel</keyword>
<dbReference type="Proteomes" id="UP000555756">
    <property type="component" value="Unassembled WGS sequence"/>
</dbReference>
<accession>A0A7W4PEL4</accession>
<dbReference type="RefSeq" id="WP_183120592.1">
    <property type="nucleotide sequence ID" value="NZ_JABEQF010000016.1"/>
</dbReference>
<dbReference type="GO" id="GO:0051082">
    <property type="term" value="F:unfolded protein binding"/>
    <property type="evidence" value="ECO:0007669"/>
    <property type="project" value="UniProtKB-UniRule"/>
</dbReference>
<evidence type="ECO:0000256" key="1">
    <source>
        <dbReference type="ARBA" id="ARBA00004496"/>
    </source>
</evidence>
<evidence type="ECO:0000256" key="5">
    <source>
        <dbReference type="HAMAP-Rule" id="MF_00822"/>
    </source>
</evidence>
<comment type="subcellular location">
    <subcellularLocation>
        <location evidence="1 5">Cytoplasm</location>
    </subcellularLocation>
</comment>
<organism evidence="8 9">
    <name type="scientific">Gluconacetobacter azotocaptans</name>
    <dbReference type="NCBI Taxonomy" id="142834"/>
    <lineage>
        <taxon>Bacteria</taxon>
        <taxon>Pseudomonadati</taxon>
        <taxon>Pseudomonadota</taxon>
        <taxon>Alphaproteobacteria</taxon>
        <taxon>Acetobacterales</taxon>
        <taxon>Acetobacteraceae</taxon>
        <taxon>Gluconacetobacter</taxon>
    </lineage>
</organism>
<dbReference type="HAMAP" id="MF_00822">
    <property type="entry name" value="UreE"/>
    <property type="match status" value="1"/>
</dbReference>
<keyword evidence="2 5" id="KW-0963">Cytoplasm</keyword>
<dbReference type="SMART" id="SM00988">
    <property type="entry name" value="UreE_N"/>
    <property type="match status" value="1"/>
</dbReference>
<dbReference type="InterPro" id="IPR036118">
    <property type="entry name" value="UreE_N_sf"/>
</dbReference>
<feature type="domain" description="UreE urease accessory N-terminal" evidence="7">
    <location>
        <begin position="4"/>
        <end position="68"/>
    </location>
</feature>
<evidence type="ECO:0000256" key="3">
    <source>
        <dbReference type="ARBA" id="ARBA00022596"/>
    </source>
</evidence>
<evidence type="ECO:0000259" key="7">
    <source>
        <dbReference type="SMART" id="SM00988"/>
    </source>
</evidence>
<dbReference type="Gene3D" id="3.30.70.790">
    <property type="entry name" value="UreE, C-terminal domain"/>
    <property type="match status" value="1"/>
</dbReference>
<dbReference type="InterPro" id="IPR012406">
    <property type="entry name" value="UreE"/>
</dbReference>
<gene>
    <name evidence="5" type="primary">ureE</name>
    <name evidence="8" type="ORF">HLH34_16165</name>
</gene>
<dbReference type="InterPro" id="IPR007864">
    <property type="entry name" value="UreE_C_dom"/>
</dbReference>
<evidence type="ECO:0000313" key="9">
    <source>
        <dbReference type="Proteomes" id="UP000555756"/>
    </source>
</evidence>
<dbReference type="SUPFAM" id="SSF69287">
    <property type="entry name" value="Urease metallochaperone UreE, N-terminal domain"/>
    <property type="match status" value="1"/>
</dbReference>
<dbReference type="Pfam" id="PF05194">
    <property type="entry name" value="UreE_C"/>
    <property type="match status" value="1"/>
</dbReference>
<dbReference type="GO" id="GO:0005737">
    <property type="term" value="C:cytoplasm"/>
    <property type="evidence" value="ECO:0007669"/>
    <property type="project" value="UniProtKB-SubCell"/>
</dbReference>
<dbReference type="GO" id="GO:0006457">
    <property type="term" value="P:protein folding"/>
    <property type="evidence" value="ECO:0007669"/>
    <property type="project" value="InterPro"/>
</dbReference>
<dbReference type="InterPro" id="IPR004029">
    <property type="entry name" value="UreE_N"/>
</dbReference>
<dbReference type="GO" id="GO:0019627">
    <property type="term" value="P:urea metabolic process"/>
    <property type="evidence" value="ECO:0007669"/>
    <property type="project" value="InterPro"/>
</dbReference>
<protein>
    <recommendedName>
        <fullName evidence="5">Urease accessory protein UreE</fullName>
    </recommendedName>
</protein>
<proteinExistence type="inferred from homology"/>
<reference evidence="8 9" key="1">
    <citation type="submission" date="2020-04" db="EMBL/GenBank/DDBJ databases">
        <title>Description of novel Gluconacetobacter.</title>
        <authorList>
            <person name="Sombolestani A."/>
        </authorList>
    </citation>
    <scope>NUCLEOTIDE SEQUENCE [LARGE SCALE GENOMIC DNA]</scope>
    <source>
        <strain evidence="8 9">LMG 21311</strain>
    </source>
</reference>
<dbReference type="GO" id="GO:0065003">
    <property type="term" value="P:protein-containing complex assembly"/>
    <property type="evidence" value="ECO:0007669"/>
    <property type="project" value="InterPro"/>
</dbReference>
<dbReference type="GO" id="GO:0016151">
    <property type="term" value="F:nickel cation binding"/>
    <property type="evidence" value="ECO:0007669"/>
    <property type="project" value="UniProtKB-UniRule"/>
</dbReference>
<sequence length="186" mass="20445">MRRVIDILPARTWDPARESDLFRADYEGRHRRRKVLDLQSGARVLLDLPQARLLVAGDGLLLDDGGVARVEALDESLLEVTAPDAHALLRLAWHLGNRHLPAMIGPTRILIRDDHVIADMVRGLGGTIAPLQAPFDPETGAYAGHGGHEAHGHDPHAHAHHGHDHHGHDHHDHGHHDHGHGPHSHS</sequence>
<feature type="compositionally biased region" description="Basic residues" evidence="6">
    <location>
        <begin position="176"/>
        <end position="186"/>
    </location>
</feature>
<feature type="compositionally biased region" description="Basic and acidic residues" evidence="6">
    <location>
        <begin position="146"/>
        <end position="157"/>
    </location>
</feature>
<comment type="function">
    <text evidence="5">Involved in urease metallocenter assembly. Binds nickel. Probably functions as a nickel donor during metallocenter assembly.</text>
</comment>
<keyword evidence="4 5" id="KW-0143">Chaperone</keyword>
<feature type="compositionally biased region" description="Basic and acidic residues" evidence="6">
    <location>
        <begin position="166"/>
        <end position="175"/>
    </location>
</feature>
<dbReference type="Gene3D" id="2.60.260.20">
    <property type="entry name" value="Urease metallochaperone UreE, N-terminal domain"/>
    <property type="match status" value="1"/>
</dbReference>
<evidence type="ECO:0000256" key="4">
    <source>
        <dbReference type="ARBA" id="ARBA00023186"/>
    </source>
</evidence>
<comment type="caution">
    <text evidence="8">The sequence shown here is derived from an EMBL/GenBank/DDBJ whole genome shotgun (WGS) entry which is preliminary data.</text>
</comment>
<evidence type="ECO:0000313" key="8">
    <source>
        <dbReference type="EMBL" id="MBB2191472.1"/>
    </source>
</evidence>